<feature type="chain" id="PRO_5047505178" description="FrrB" evidence="1">
    <location>
        <begin position="23"/>
        <end position="238"/>
    </location>
</feature>
<evidence type="ECO:0008006" key="4">
    <source>
        <dbReference type="Google" id="ProtNLM"/>
    </source>
</evidence>
<gene>
    <name evidence="2" type="ORF">HPS55_10440</name>
</gene>
<dbReference type="EMBL" id="JABKKE010000017">
    <property type="protein sequence ID" value="NPE14732.1"/>
    <property type="molecule type" value="Genomic_DNA"/>
</dbReference>
<dbReference type="GeneID" id="82158182"/>
<dbReference type="RefSeq" id="WP_172177988.1">
    <property type="nucleotide sequence ID" value="NZ_CASGIA010000013.1"/>
</dbReference>
<keyword evidence="1" id="KW-0732">Signal</keyword>
<protein>
    <recommendedName>
        <fullName evidence="4">FrrB</fullName>
    </recommendedName>
</protein>
<evidence type="ECO:0000313" key="2">
    <source>
        <dbReference type="EMBL" id="NPE14732.1"/>
    </source>
</evidence>
<proteinExistence type="predicted"/>
<sequence>MKSVKSFVLTAILLFGATVTEAQDKVAAVIKTDIVNNYIWRGQDLGNVSLQPTLGVEYKGLALTAWGSVGLAEASDTKEFDLTLSYTIGGLNIGLTDYWFNANGGDPKNRYFMYKAHSTNHVFEANIGYDFGPASVQWYTNFAGNDGLDDNGGRAYSSYAEVNVPFRLGGLSWTATVGAVPYATSFYSTDGFAVTNVSLKAVKELQMTDKFSVPVFAGVSANPCAQKAYMVVGFTLEP</sequence>
<reference evidence="2 3" key="1">
    <citation type="submission" date="2020-05" db="EMBL/GenBank/DDBJ databases">
        <title>Distinct polysaccharide utilization as determinants for interspecies competition between intestinal Prevotella spp.</title>
        <authorList>
            <person name="Galvez E.J.C."/>
            <person name="Iljazovic A."/>
            <person name="Strowig T."/>
        </authorList>
    </citation>
    <scope>NUCLEOTIDE SEQUENCE [LARGE SCALE GENOMIC DNA]</scope>
    <source>
        <strain evidence="2 3">PROD</strain>
    </source>
</reference>
<organism evidence="2 3">
    <name type="scientific">Xylanibacter rodentium</name>
    <dbReference type="NCBI Taxonomy" id="2736289"/>
    <lineage>
        <taxon>Bacteria</taxon>
        <taxon>Pseudomonadati</taxon>
        <taxon>Bacteroidota</taxon>
        <taxon>Bacteroidia</taxon>
        <taxon>Bacteroidales</taxon>
        <taxon>Prevotellaceae</taxon>
        <taxon>Xylanibacter</taxon>
    </lineage>
</organism>
<comment type="caution">
    <text evidence="2">The sequence shown here is derived from an EMBL/GenBank/DDBJ whole genome shotgun (WGS) entry which is preliminary data.</text>
</comment>
<dbReference type="Proteomes" id="UP001193734">
    <property type="component" value="Unassembled WGS sequence"/>
</dbReference>
<keyword evidence="3" id="KW-1185">Reference proteome</keyword>
<name>A0ABX2AZA1_9BACT</name>
<evidence type="ECO:0000256" key="1">
    <source>
        <dbReference type="SAM" id="SignalP"/>
    </source>
</evidence>
<accession>A0ABX2AZA1</accession>
<feature type="signal peptide" evidence="1">
    <location>
        <begin position="1"/>
        <end position="22"/>
    </location>
</feature>
<evidence type="ECO:0000313" key="3">
    <source>
        <dbReference type="Proteomes" id="UP001193734"/>
    </source>
</evidence>